<dbReference type="Proteomes" id="UP000295083">
    <property type="component" value="Unassembled WGS sequence"/>
</dbReference>
<proteinExistence type="predicted"/>
<name>A0A4R8Q018_9PEZI</name>
<gene>
    <name evidence="2" type="ORF">C8035_v001504</name>
</gene>
<dbReference type="EMBL" id="QAPG01000100">
    <property type="protein sequence ID" value="TDZ31581.1"/>
    <property type="molecule type" value="Genomic_DNA"/>
</dbReference>
<dbReference type="AlphaFoldDB" id="A0A4R8Q018"/>
<keyword evidence="3" id="KW-1185">Reference proteome</keyword>
<evidence type="ECO:0000256" key="1">
    <source>
        <dbReference type="SAM" id="MobiDB-lite"/>
    </source>
</evidence>
<protein>
    <submittedName>
        <fullName evidence="2">Uncharacterized protein</fullName>
    </submittedName>
</protein>
<sequence length="391" mass="44325">MEDKAAVALALLKRDAKDASKPHYERLILVLTGVTDGNKLAQGMMDYLRRAENHPSRPLPADWRERIGWQKTRPTVVGVPPDHERWYDGLHPSFDLVDATGETLAESVAQVSDPSVDIFQIAPCKDELVWDFFDKIPNINIFILPLGYNSRQGQVKYGGPELAQKQNNYVLTLQSKLAAKHPKARVVFAQLSAAFGKNKIGAAVESFEWSMQYFPEQDLRLALYDTSWAWDIISANSYASVDAELKHLHLEFPKGYDFLKVVVGARLEDNEWRHKILVMLKSAVQSEPFKFDQNRMKWTFIPEFSDAPHPSLDLRDAYFLLAVLRFLDSEAGGSPAGKLSPAKFITNPEDPAKVPRLNSFRPGDGQYGWALKDSDVEDIRKQIDQLFPRKK</sequence>
<reference evidence="2 3" key="1">
    <citation type="submission" date="2018-11" db="EMBL/GenBank/DDBJ databases">
        <title>Genome sequence and assembly of Colletotrichum spinosum.</title>
        <authorList>
            <person name="Gan P."/>
            <person name="Shirasu K."/>
        </authorList>
    </citation>
    <scope>NUCLEOTIDE SEQUENCE [LARGE SCALE GENOMIC DNA]</scope>
    <source>
        <strain evidence="2 3">CBS 515.97</strain>
    </source>
</reference>
<evidence type="ECO:0000313" key="3">
    <source>
        <dbReference type="Proteomes" id="UP000295083"/>
    </source>
</evidence>
<feature type="region of interest" description="Disordered" evidence="1">
    <location>
        <begin position="332"/>
        <end position="365"/>
    </location>
</feature>
<evidence type="ECO:0000313" key="2">
    <source>
        <dbReference type="EMBL" id="TDZ31581.1"/>
    </source>
</evidence>
<organism evidence="2 3">
    <name type="scientific">Colletotrichum spinosum</name>
    <dbReference type="NCBI Taxonomy" id="1347390"/>
    <lineage>
        <taxon>Eukaryota</taxon>
        <taxon>Fungi</taxon>
        <taxon>Dikarya</taxon>
        <taxon>Ascomycota</taxon>
        <taxon>Pezizomycotina</taxon>
        <taxon>Sordariomycetes</taxon>
        <taxon>Hypocreomycetidae</taxon>
        <taxon>Glomerellales</taxon>
        <taxon>Glomerellaceae</taxon>
        <taxon>Colletotrichum</taxon>
        <taxon>Colletotrichum orbiculare species complex</taxon>
    </lineage>
</organism>
<comment type="caution">
    <text evidence="2">The sequence shown here is derived from an EMBL/GenBank/DDBJ whole genome shotgun (WGS) entry which is preliminary data.</text>
</comment>
<accession>A0A4R8Q018</accession>